<dbReference type="InterPro" id="IPR013785">
    <property type="entry name" value="Aldolase_TIM"/>
</dbReference>
<dbReference type="SFLD" id="SFLDS00029">
    <property type="entry name" value="Radical_SAM"/>
    <property type="match status" value="1"/>
</dbReference>
<dbReference type="Gene3D" id="3.20.20.70">
    <property type="entry name" value="Aldolase class I"/>
    <property type="match status" value="1"/>
</dbReference>
<comment type="cofactor">
    <cofactor evidence="1">
        <name>[4Fe-4S] cluster</name>
        <dbReference type="ChEBI" id="CHEBI:49883"/>
    </cofactor>
</comment>
<keyword evidence="3" id="KW-0479">Metal-binding</keyword>
<sequence length="156" mass="17120">MVRYHNFDVVFAEIPGETTLALNITGCPNRCPGCHSPHLQADEGRVLDEAELLGLLARYGRSVTCVAFMGGDAGPHKIARLAGTVRKTCPELRTAWYSGREELPEGFEAAAFDYVKLGGWVEALGPLTAPTTNQRLYRVGPDGTMEDITKLFRRKP</sequence>
<dbReference type="GO" id="GO:0046872">
    <property type="term" value="F:metal ion binding"/>
    <property type="evidence" value="ECO:0007669"/>
    <property type="project" value="UniProtKB-KW"/>
</dbReference>
<evidence type="ECO:0000256" key="1">
    <source>
        <dbReference type="ARBA" id="ARBA00001966"/>
    </source>
</evidence>
<evidence type="ECO:0000256" key="4">
    <source>
        <dbReference type="ARBA" id="ARBA00023004"/>
    </source>
</evidence>
<dbReference type="SUPFAM" id="SSF102114">
    <property type="entry name" value="Radical SAM enzymes"/>
    <property type="match status" value="1"/>
</dbReference>
<reference evidence="6 7" key="1">
    <citation type="journal article" date="2019" name="Nat. Med.">
        <title>A library of human gut bacterial isolates paired with longitudinal multiomics data enables mechanistic microbiome research.</title>
        <authorList>
            <person name="Poyet M."/>
            <person name="Groussin M."/>
            <person name="Gibbons S.M."/>
            <person name="Avila-Pacheco J."/>
            <person name="Jiang X."/>
            <person name="Kearney S.M."/>
            <person name="Perrotta A.R."/>
            <person name="Berdy B."/>
            <person name="Zhao S."/>
            <person name="Lieberman T.D."/>
            <person name="Swanson P.K."/>
            <person name="Smith M."/>
            <person name="Roesemann S."/>
            <person name="Alexander J.E."/>
            <person name="Rich S.A."/>
            <person name="Livny J."/>
            <person name="Vlamakis H."/>
            <person name="Clish C."/>
            <person name="Bullock K."/>
            <person name="Deik A."/>
            <person name="Scott J."/>
            <person name="Pierce K.A."/>
            <person name="Xavier R.J."/>
            <person name="Alm E.J."/>
        </authorList>
    </citation>
    <scope>NUCLEOTIDE SEQUENCE [LARGE SCALE GENOMIC DNA]</scope>
    <source>
        <strain evidence="6 7">BIOML-A2</strain>
    </source>
</reference>
<dbReference type="InterPro" id="IPR058240">
    <property type="entry name" value="rSAM_sf"/>
</dbReference>
<dbReference type="Proteomes" id="UP000323567">
    <property type="component" value="Unassembled WGS sequence"/>
</dbReference>
<dbReference type="GO" id="GO:0003824">
    <property type="term" value="F:catalytic activity"/>
    <property type="evidence" value="ECO:0007669"/>
    <property type="project" value="InterPro"/>
</dbReference>
<dbReference type="GO" id="GO:0051536">
    <property type="term" value="F:iron-sulfur cluster binding"/>
    <property type="evidence" value="ECO:0007669"/>
    <property type="project" value="UniProtKB-KW"/>
</dbReference>
<protein>
    <submittedName>
        <fullName evidence="6">Anaerobic ribonucleoside-triphosphate reductase activating protein</fullName>
    </submittedName>
</protein>
<keyword evidence="4" id="KW-0408">Iron</keyword>
<comment type="caution">
    <text evidence="6">The sequence shown here is derived from an EMBL/GenBank/DDBJ whole genome shotgun (WGS) entry which is preliminary data.</text>
</comment>
<evidence type="ECO:0000313" key="6">
    <source>
        <dbReference type="EMBL" id="KAA2370638.1"/>
    </source>
</evidence>
<dbReference type="RefSeq" id="WP_147620016.1">
    <property type="nucleotide sequence ID" value="NZ_AP031448.1"/>
</dbReference>
<dbReference type="EMBL" id="VVXK01000007">
    <property type="protein sequence ID" value="KAA2370638.1"/>
    <property type="molecule type" value="Genomic_DNA"/>
</dbReference>
<keyword evidence="2" id="KW-0949">S-adenosyl-L-methionine</keyword>
<organism evidence="6 7">
    <name type="scientific">Alistipes shahii</name>
    <dbReference type="NCBI Taxonomy" id="328814"/>
    <lineage>
        <taxon>Bacteria</taxon>
        <taxon>Pseudomonadati</taxon>
        <taxon>Bacteroidota</taxon>
        <taxon>Bacteroidia</taxon>
        <taxon>Bacteroidales</taxon>
        <taxon>Rikenellaceae</taxon>
        <taxon>Alistipes</taxon>
    </lineage>
</organism>
<evidence type="ECO:0000256" key="3">
    <source>
        <dbReference type="ARBA" id="ARBA00022723"/>
    </source>
</evidence>
<dbReference type="Pfam" id="PF13353">
    <property type="entry name" value="Fer4_12"/>
    <property type="match status" value="1"/>
</dbReference>
<evidence type="ECO:0000256" key="2">
    <source>
        <dbReference type="ARBA" id="ARBA00022691"/>
    </source>
</evidence>
<dbReference type="InterPro" id="IPR007197">
    <property type="entry name" value="rSAM"/>
</dbReference>
<accession>A0A5B3GAI2</accession>
<keyword evidence="5" id="KW-0411">Iron-sulfur</keyword>
<evidence type="ECO:0000256" key="5">
    <source>
        <dbReference type="ARBA" id="ARBA00023014"/>
    </source>
</evidence>
<evidence type="ECO:0000313" key="7">
    <source>
        <dbReference type="Proteomes" id="UP000323567"/>
    </source>
</evidence>
<name>A0A5B3GAI2_9BACT</name>
<proteinExistence type="predicted"/>
<gene>
    <name evidence="6" type="ORF">F2Y13_06635</name>
</gene>
<dbReference type="AlphaFoldDB" id="A0A5B3GAI2"/>